<gene>
    <name evidence="1" type="ORF">LSAT_V11C300105270</name>
</gene>
<dbReference type="Proteomes" id="UP000235145">
    <property type="component" value="Unassembled WGS sequence"/>
</dbReference>
<comment type="caution">
    <text evidence="1">The sequence shown here is derived from an EMBL/GenBank/DDBJ whole genome shotgun (WGS) entry which is preliminary data.</text>
</comment>
<organism evidence="1 2">
    <name type="scientific">Lactuca sativa</name>
    <name type="common">Garden lettuce</name>
    <dbReference type="NCBI Taxonomy" id="4236"/>
    <lineage>
        <taxon>Eukaryota</taxon>
        <taxon>Viridiplantae</taxon>
        <taxon>Streptophyta</taxon>
        <taxon>Embryophyta</taxon>
        <taxon>Tracheophyta</taxon>
        <taxon>Spermatophyta</taxon>
        <taxon>Magnoliopsida</taxon>
        <taxon>eudicotyledons</taxon>
        <taxon>Gunneridae</taxon>
        <taxon>Pentapetalae</taxon>
        <taxon>asterids</taxon>
        <taxon>campanulids</taxon>
        <taxon>Asterales</taxon>
        <taxon>Asteraceae</taxon>
        <taxon>Cichorioideae</taxon>
        <taxon>Cichorieae</taxon>
        <taxon>Lactucinae</taxon>
        <taxon>Lactuca</taxon>
    </lineage>
</organism>
<accession>A0A9R1XQY1</accession>
<protein>
    <submittedName>
        <fullName evidence="1">Uncharacterized protein</fullName>
    </submittedName>
</protein>
<dbReference type="AlphaFoldDB" id="A0A9R1XQY1"/>
<evidence type="ECO:0000313" key="1">
    <source>
        <dbReference type="EMBL" id="KAJ0218569.1"/>
    </source>
</evidence>
<evidence type="ECO:0000313" key="2">
    <source>
        <dbReference type="Proteomes" id="UP000235145"/>
    </source>
</evidence>
<name>A0A9R1XQY1_LACSA</name>
<keyword evidence="2" id="KW-1185">Reference proteome</keyword>
<sequence length="215" mass="25583">MPTGVECHPLPCHYLMCKEDTTFDPIDLEELLFPIGDYQVYFDRKALCLVNDLRFGDYFHLSSDFAVFRDRVFPFVPLLRSVSIEDLVRVSLLYMLEQWFLWKYQRRYLWGRLIWDFTYKQLHTLFDEIEDHLNPNATRIGSRHTYTLQGFVYAIKIWIFETFTNSSIVGSPIPGVIHRAVAYPRMRHLHAPDCERILDVTNIFSIVCLIIYKFI</sequence>
<dbReference type="EMBL" id="NBSK02000003">
    <property type="protein sequence ID" value="KAJ0218569.1"/>
    <property type="molecule type" value="Genomic_DNA"/>
</dbReference>
<proteinExistence type="predicted"/>
<reference evidence="1 2" key="1">
    <citation type="journal article" date="2017" name="Nat. Commun.">
        <title>Genome assembly with in vitro proximity ligation data and whole-genome triplication in lettuce.</title>
        <authorList>
            <person name="Reyes-Chin-Wo S."/>
            <person name="Wang Z."/>
            <person name="Yang X."/>
            <person name="Kozik A."/>
            <person name="Arikit S."/>
            <person name="Song C."/>
            <person name="Xia L."/>
            <person name="Froenicke L."/>
            <person name="Lavelle D.O."/>
            <person name="Truco M.J."/>
            <person name="Xia R."/>
            <person name="Zhu S."/>
            <person name="Xu C."/>
            <person name="Xu H."/>
            <person name="Xu X."/>
            <person name="Cox K."/>
            <person name="Korf I."/>
            <person name="Meyers B.C."/>
            <person name="Michelmore R.W."/>
        </authorList>
    </citation>
    <scope>NUCLEOTIDE SEQUENCE [LARGE SCALE GENOMIC DNA]</scope>
    <source>
        <strain evidence="2">cv. Salinas</strain>
        <tissue evidence="1">Seedlings</tissue>
    </source>
</reference>